<sequence length="220" mass="24426">MSYDFAIWESDASTGESDAAATFEELFTRYLEVDLVAPTAKMQAYSEALAARFPDDESDDTPWAAGGPSSNCSGPILYVAVSYSRADEVGVVAERLAQEHDLVFFDPQKAPRTPVNGGEVTITTSQGTAALPDRWVSFLSQELRNFDGYVVVDSGRDHAFAQARNDNGTLTLEYRDGSPRQHYQVQGVDLGDVAEALSQWAENHRHFINKHTWERLTLWD</sequence>
<accession>A0AAU7TI46</accession>
<organism evidence="1">
    <name type="scientific">Kribbella sp. HUAS MG21</name>
    <dbReference type="NCBI Taxonomy" id="3160966"/>
    <lineage>
        <taxon>Bacteria</taxon>
        <taxon>Bacillati</taxon>
        <taxon>Actinomycetota</taxon>
        <taxon>Actinomycetes</taxon>
        <taxon>Propionibacteriales</taxon>
        <taxon>Kribbellaceae</taxon>
        <taxon>Kribbella</taxon>
    </lineage>
</organism>
<gene>
    <name evidence="1" type="ORF">ABN611_07920</name>
</gene>
<name>A0AAU7TI46_9ACTN</name>
<evidence type="ECO:0000313" key="1">
    <source>
        <dbReference type="EMBL" id="XBV26345.1"/>
    </source>
</evidence>
<dbReference type="AlphaFoldDB" id="A0AAU7TI46"/>
<dbReference type="RefSeq" id="WP_350279144.1">
    <property type="nucleotide sequence ID" value="NZ_CP158165.1"/>
</dbReference>
<proteinExistence type="predicted"/>
<reference evidence="1" key="1">
    <citation type="submission" date="2024-06" db="EMBL/GenBank/DDBJ databases">
        <title>Kribbella sp. strain HUAS MG21 genome sequences.</title>
        <authorList>
            <person name="Mo P."/>
        </authorList>
    </citation>
    <scope>NUCLEOTIDE SEQUENCE</scope>
    <source>
        <strain evidence="1">HUAS MG21</strain>
    </source>
</reference>
<dbReference type="EMBL" id="CP158165">
    <property type="protein sequence ID" value="XBV26345.1"/>
    <property type="molecule type" value="Genomic_DNA"/>
</dbReference>
<protein>
    <submittedName>
        <fullName evidence="1">Uncharacterized protein</fullName>
    </submittedName>
</protein>